<protein>
    <recommendedName>
        <fullName evidence="2">KNTC1 third ARM-repeats domain-containing protein</fullName>
    </recommendedName>
</protein>
<feature type="compositionally biased region" description="Basic and acidic residues" evidence="1">
    <location>
        <begin position="19"/>
        <end position="28"/>
    </location>
</feature>
<dbReference type="GO" id="GO:1903394">
    <property type="term" value="P:protein localization to kinetochore involved in kinetochore assembly"/>
    <property type="evidence" value="ECO:0007669"/>
    <property type="project" value="TreeGrafter"/>
</dbReference>
<dbReference type="GO" id="GO:0007094">
    <property type="term" value="P:mitotic spindle assembly checkpoint signaling"/>
    <property type="evidence" value="ECO:0007669"/>
    <property type="project" value="TreeGrafter"/>
</dbReference>
<dbReference type="GO" id="GO:0005737">
    <property type="term" value="C:cytoplasm"/>
    <property type="evidence" value="ECO:0007669"/>
    <property type="project" value="TreeGrafter"/>
</dbReference>
<dbReference type="GO" id="GO:1990423">
    <property type="term" value="C:RZZ complex"/>
    <property type="evidence" value="ECO:0007669"/>
    <property type="project" value="TreeGrafter"/>
</dbReference>
<dbReference type="GO" id="GO:0031267">
    <property type="term" value="F:small GTPase binding"/>
    <property type="evidence" value="ECO:0007669"/>
    <property type="project" value="TreeGrafter"/>
</dbReference>
<evidence type="ECO:0000256" key="1">
    <source>
        <dbReference type="SAM" id="MobiDB-lite"/>
    </source>
</evidence>
<reference evidence="3" key="1">
    <citation type="submission" date="2023-06" db="EMBL/GenBank/DDBJ databases">
        <title>Survivors Of The Sea: Transcriptome response of Skeletonema marinoi to long-term dormancy.</title>
        <authorList>
            <person name="Pinder M.I.M."/>
            <person name="Kourtchenko O."/>
            <person name="Robertson E.K."/>
            <person name="Larsson T."/>
            <person name="Maumus F."/>
            <person name="Osuna-Cruz C.M."/>
            <person name="Vancaester E."/>
            <person name="Stenow R."/>
            <person name="Vandepoele K."/>
            <person name="Ploug H."/>
            <person name="Bruchert V."/>
            <person name="Godhe A."/>
            <person name="Topel M."/>
        </authorList>
    </citation>
    <scope>NUCLEOTIDE SEQUENCE</scope>
    <source>
        <strain evidence="3">R05AC</strain>
    </source>
</reference>
<dbReference type="GO" id="GO:0005828">
    <property type="term" value="C:kinetochore microtubule"/>
    <property type="evidence" value="ECO:0007669"/>
    <property type="project" value="TreeGrafter"/>
</dbReference>
<dbReference type="Pfam" id="PF24515">
    <property type="entry name" value="ARM_KNTC1_3rd"/>
    <property type="match status" value="1"/>
</dbReference>
<dbReference type="InterPro" id="IPR055405">
    <property type="entry name" value="ARM_KNTC1_3rd"/>
</dbReference>
<evidence type="ECO:0000259" key="2">
    <source>
        <dbReference type="Pfam" id="PF24515"/>
    </source>
</evidence>
<dbReference type="EMBL" id="JATAAI010000001">
    <property type="protein sequence ID" value="KAK1748904.1"/>
    <property type="molecule type" value="Genomic_DNA"/>
</dbReference>
<dbReference type="PANTHER" id="PTHR15688">
    <property type="entry name" value="KINETOCHORE-ASSOCIATED PROTEIN 1"/>
    <property type="match status" value="1"/>
</dbReference>
<dbReference type="GO" id="GO:0000070">
    <property type="term" value="P:mitotic sister chromatid segregation"/>
    <property type="evidence" value="ECO:0007669"/>
    <property type="project" value="TreeGrafter"/>
</dbReference>
<evidence type="ECO:0000313" key="3">
    <source>
        <dbReference type="EMBL" id="KAK1748904.1"/>
    </source>
</evidence>
<proteinExistence type="predicted"/>
<feature type="region of interest" description="Disordered" evidence="1">
    <location>
        <begin position="18"/>
        <end position="37"/>
    </location>
</feature>
<gene>
    <name evidence="3" type="ORF">QTG54_000843</name>
</gene>
<dbReference type="PANTHER" id="PTHR15688:SF1">
    <property type="entry name" value="KINETOCHORE-ASSOCIATED PROTEIN 1"/>
    <property type="match status" value="1"/>
</dbReference>
<keyword evidence="4" id="KW-1185">Reference proteome</keyword>
<name>A0AAD9DJW8_9STRA</name>
<accession>A0AAD9DJW8</accession>
<organism evidence="3 4">
    <name type="scientific">Skeletonema marinoi</name>
    <dbReference type="NCBI Taxonomy" id="267567"/>
    <lineage>
        <taxon>Eukaryota</taxon>
        <taxon>Sar</taxon>
        <taxon>Stramenopiles</taxon>
        <taxon>Ochrophyta</taxon>
        <taxon>Bacillariophyta</taxon>
        <taxon>Coscinodiscophyceae</taxon>
        <taxon>Thalassiosirophycidae</taxon>
        <taxon>Thalassiosirales</taxon>
        <taxon>Skeletonemataceae</taxon>
        <taxon>Skeletonema</taxon>
        <taxon>Skeletonema marinoi-dohrnii complex</taxon>
    </lineage>
</organism>
<feature type="domain" description="KNTC1 third ARM-repeats" evidence="2">
    <location>
        <begin position="1490"/>
        <end position="1653"/>
    </location>
</feature>
<comment type="caution">
    <text evidence="3">The sequence shown here is derived from an EMBL/GenBank/DDBJ whole genome shotgun (WGS) entry which is preliminary data.</text>
</comment>
<dbReference type="InterPro" id="IPR052802">
    <property type="entry name" value="KNTC1"/>
</dbReference>
<evidence type="ECO:0000313" key="4">
    <source>
        <dbReference type="Proteomes" id="UP001224775"/>
    </source>
</evidence>
<sequence length="1685" mass="183927">MAAFLHRIPLPALVTAADDATRSKDRPSSDNSCLNSSDELIQNDGLAALATELDETSDNSFCYHAIAIGDTVVGNLSSLPARSDAEKRNDGDGADASSSEWQTSFDAPVLTVTSNTSGTIIASATATHVSLLKGHDGSIIATRQITRSGDDLTATSPGLVFVSSPSSSNNNQQQSAVKDVLVVVCPVQGGEWDKNNVIVISNIDGEALNSSDAQRFREGATNMSIDALCFDTNAERDFIAATLIEGVFINDDAIRFFVAHKSGIISVYDYNITIKQCTFVTDDLFNQIGMGTWKYEEQLGMSIDTNNSRGGGLFLVLSASNKSAEATSIGWINVLDLSIAANYPITGEKLLSLKPLRSNHPDECVVVAFSTKGTSSRKKRAESPKVFVLQSLLGKVGSGCSQILFTIQTDPNVRAVEICSPPANYASEAYSFRFASKFGGATPNVYKEFIPSEQGKVGTVHYLLSAKNDFDDAQHIITEELATCSSDDDVISTPIHKSLVWLWRCRHILSTWNNDNGASSCDEFQQSLRQLTFGAATGDDQFTQNMIAAAEFMLHWPEKGSNSGNIEPSSVSLHDIQSTLSILCSEMKKVIDVLRSSPKHSYLEELNRKINSRLRAIQGLEYVTTLDGSQVHLNDAYLAVDSIDGLLSILVSQAAFRSAERLQKSEYGTSLTPDSISSAALRIPLRSDSTKFLPWLCDSVIPSLHIGHPKLDYIRAWACKAADFYDEEGIFNGIESSISLLKAVSNATTKLSVAMNSMSALPAQVVVVGDKNVHVTDESVPASIHHRPSVLKVGIIRGRKIKQGRTFSAQRGVSASASTSTQPPSCLDDLENIEHDCVEQKLNEATRLKRARELGMSEDCLTLSSYESKGDHYVVKELVKSALIRTSLDPSTSAMVVDGVKQFSKDVHVDFDHAMHQFSIELGNSRKDDIPHYLHDAKRLAQWCDSPSVMCLIVLSMLQKALVSIQRPPDLSQIAHSAIEAATDDCTKSELKEAARLLSIDYLVRKYCGNGAQEYFRVVRANITIPVFRVFQSNTTHGIRLVQHVCRHVDVDSVLRDVLILCDAFKDISVVNVCVSLLERVMISRGTGRVGQCALIMTELYSRDESLAEAVGERAASFCAEVLEDCKKLILQDSFAIEAKRKAKQIVRVACSILSVMINEAKMRRKPPTEYAESLLRLRQFEIISRLQEESDIFLTLLESGDPSSCASVIVELLKPIVSLSLANESITSVDDLRKEFKPLIRNAKNWCATLCESSEVDRVWSYAIGTIASQIATTSGSNASVLLEVSGAYESGTNFQSIVVVALTLCNEAISQTHQLSKSMLRQNDSSTAALTAMKNMVRASQLLRERAILSSPTNVLPAALSVSTLVELVCEVSARSDLGVGESLEKEIALLYPRFQKPASFCQTVLPPTPILHPTWYIGDDQLVATSEIIPMLETNGAHSTSLRLLAHGNSMSMSITGTHLFDSEIVANSKALSAGRSLGGTDAGLTSGNIDSLLSVSFLLHLPKESAFQVYQASLPSAIGNRDCSRILALASIGSYLGIGTYSSGVHFSWRKQRRFVDQCNDLFRNAIWWKIFSSYDLSFDPSVFSKSSDPTAKETMQSYCEQLVRKAANKLGSNSVLRLARKFASTFGLDKYCPVSALVKFLLSSQCSRVNAASNISNHDIRCNLIITKTKLDQFYYACRC</sequence>
<dbReference type="Proteomes" id="UP001224775">
    <property type="component" value="Unassembled WGS sequence"/>
</dbReference>